<dbReference type="PROSITE" id="PS00636">
    <property type="entry name" value="DNAJ_1"/>
    <property type="match status" value="1"/>
</dbReference>
<feature type="compositionally biased region" description="Basic and acidic residues" evidence="2">
    <location>
        <begin position="1211"/>
        <end position="1220"/>
    </location>
</feature>
<dbReference type="Gene3D" id="1.10.287.110">
    <property type="entry name" value="DnaJ domain"/>
    <property type="match status" value="1"/>
</dbReference>
<dbReference type="SUPFAM" id="SSF48371">
    <property type="entry name" value="ARM repeat"/>
    <property type="match status" value="1"/>
</dbReference>
<dbReference type="SMART" id="SM00185">
    <property type="entry name" value="ARM"/>
    <property type="match status" value="4"/>
</dbReference>
<organism evidence="4 5">
    <name type="scientific">Digitaria exilis</name>
    <dbReference type="NCBI Taxonomy" id="1010633"/>
    <lineage>
        <taxon>Eukaryota</taxon>
        <taxon>Viridiplantae</taxon>
        <taxon>Streptophyta</taxon>
        <taxon>Embryophyta</taxon>
        <taxon>Tracheophyta</taxon>
        <taxon>Spermatophyta</taxon>
        <taxon>Magnoliopsida</taxon>
        <taxon>Liliopsida</taxon>
        <taxon>Poales</taxon>
        <taxon>Poaceae</taxon>
        <taxon>PACMAD clade</taxon>
        <taxon>Panicoideae</taxon>
        <taxon>Panicodae</taxon>
        <taxon>Paniceae</taxon>
        <taxon>Anthephorinae</taxon>
        <taxon>Digitaria</taxon>
    </lineage>
</organism>
<dbReference type="PROSITE" id="PS50076">
    <property type="entry name" value="DNAJ_2"/>
    <property type="match status" value="1"/>
</dbReference>
<evidence type="ECO:0000256" key="2">
    <source>
        <dbReference type="SAM" id="MobiDB-lite"/>
    </source>
</evidence>
<accession>A0A835B0T2</accession>
<dbReference type="GO" id="GO:0005783">
    <property type="term" value="C:endoplasmic reticulum"/>
    <property type="evidence" value="ECO:0007669"/>
    <property type="project" value="UniProtKB-ARBA"/>
</dbReference>
<dbReference type="InterPro" id="IPR000225">
    <property type="entry name" value="Armadillo"/>
</dbReference>
<dbReference type="SMART" id="SM00271">
    <property type="entry name" value="DnaJ"/>
    <property type="match status" value="1"/>
</dbReference>
<feature type="repeat" description="ARM" evidence="1">
    <location>
        <begin position="1017"/>
        <end position="1059"/>
    </location>
</feature>
<feature type="compositionally biased region" description="Polar residues" evidence="2">
    <location>
        <begin position="1158"/>
        <end position="1192"/>
    </location>
</feature>
<protein>
    <recommendedName>
        <fullName evidence="3">J domain-containing protein</fullName>
    </recommendedName>
</protein>
<feature type="compositionally biased region" description="Polar residues" evidence="2">
    <location>
        <begin position="190"/>
        <end position="205"/>
    </location>
</feature>
<dbReference type="SUPFAM" id="SSF46565">
    <property type="entry name" value="Chaperone J-domain"/>
    <property type="match status" value="1"/>
</dbReference>
<dbReference type="OrthoDB" id="7537227at2759"/>
<dbReference type="PROSITE" id="PS50176">
    <property type="entry name" value="ARM_REPEAT"/>
    <property type="match status" value="1"/>
</dbReference>
<dbReference type="EMBL" id="JACEFO010002102">
    <property type="protein sequence ID" value="KAF8683505.1"/>
    <property type="molecule type" value="Genomic_DNA"/>
</dbReference>
<sequence>MPIRLGKKVPLPPIPSISFTSGPFRLPLAISPLAPTPRSRGHSLGVHRGRLAEFLPESGRTRSPPPRLSPVRMPCGDAAPPRRPCLSCGEGGRNNIISQLRLLLCSAPLLGRRHNKRKRGRHRHVLPGTRADVGQRTGQRTGQAQDQLWCASLWHPTLAVTNRAAAAAGILDTVSNSRGGTPTVEIPAHPSTSVSYKVNSEPTENIDQRRRTHGGKRREPNKRARGARSEPTAPLKIFSTTSLSKSSPVLLPRHSTSSKAAAMISPRPALSPSFLAFRPSSPAASPPLSPRPHAPPPLSASFSSSSAAVAAPDHAAAAASSFYDVLGLRPGASPREIKAAYRRLALAVHPDAAPHPSAEDFIRVHAAYSTLSDPAKRADYDRRLVLSAAAGHRRAQPVTLGRSPTFPARRSRRTWETDQKISHACLRLERPLAVAVAPPNFPTAWMVVVDPRSQWPLLRKNSRISLARFARDLSMGRISLVFSVSKKNTGLLSRPLRRSFWQYDRRGGDHKNWWNGNTAAQHGRKRRLIQNQKLHLHLATRPPVRLLSGPPASCPAGRRRPFSLSQLTEIVVTPPRIATIVIDSLLPGGNLLTLRVNLAADHPWILSGRAMLTDGLRRSNGSNRPTRAANKADAASPGAGGRRLPKLRPCSTFERGRQRTNGNDRPTLGAAPTAVSLSLAAEGQESHREGPVASQAEEAHRATGPPTQSHEMLLACRMLLLKPASPCSLLPPILIIQCSPRDETEDGIATGHSTPHQSQASSLGTHAPAPQTIHSTLPFGACGAAITAARQLQGIPRYKLNSWGIEASRPSDCLASPPKSVCLLAANPLPGAKAMLAKPIQLADQVAQQAGYQCLRTDCTELRSRAKKLAELLRQAARAELYERPAARVMADTERALAKAAGMAARCFQSHSRLRRFFTLNPVSGLPRTLAMLDTALEDIDWLIRISSPPQAGDDDDDGDLRGLPNIAQNEPVLALIWDNIARLHTGGLAARADAAATLASLARDNPHYAKSIIEEDGVPPLVKLLKEGTDDGQEAAATALGLLCRDEESVEKLLHAGVCSVFAAALKEPPMRVQAAVADAIASLAHYSHKCQDLFAQNYAIRHLVTHLASGTIQEHSRYSVGGSASRSTPTPAAAMSSLDKLHSVVLAKSRSVRQGGPSSSTNEPPNARSNQMQSVVKSAIAANNATTSGLTPPPYRPHQLNSNGSSGRGSREAEDPATKAHMKAMAAKALWKLACGHVGVCTSITESRALLCFARILENGDGGAGTNLQFYSAMAIMEITRVAEHNLGLRQSAFKPSSPASKAVVEQLLRVVRKGDDDDLLRPCVTALGCLSRTFTASETRVIGPLVQLLDDREIPIMKEAVVALTKFACSENHLHVNHCKAIVDAGGARHLVQLVYLGDHLQIEALILLCYIALHVPESEELAQAGVLAVLLWASKQAHMAQDLRVEALLPNAKARLDLFQSRASR</sequence>
<dbReference type="PANTHER" id="PTHR46168">
    <property type="entry name" value="ARMADILLO REPEAT ONLY 4"/>
    <property type="match status" value="1"/>
</dbReference>
<feature type="domain" description="J" evidence="3">
    <location>
        <begin position="321"/>
        <end position="384"/>
    </location>
</feature>
<feature type="region of interest" description="Disordered" evidence="2">
    <location>
        <begin position="616"/>
        <end position="707"/>
    </location>
</feature>
<dbReference type="InterPro" id="IPR036869">
    <property type="entry name" value="J_dom_sf"/>
</dbReference>
<feature type="region of interest" description="Disordered" evidence="2">
    <location>
        <begin position="177"/>
        <end position="239"/>
    </location>
</feature>
<reference evidence="4" key="1">
    <citation type="submission" date="2020-07" db="EMBL/GenBank/DDBJ databases">
        <title>Genome sequence and genetic diversity analysis of an under-domesticated orphan crop, white fonio (Digitaria exilis).</title>
        <authorList>
            <person name="Bennetzen J.L."/>
            <person name="Chen S."/>
            <person name="Ma X."/>
            <person name="Wang X."/>
            <person name="Yssel A.E.J."/>
            <person name="Chaluvadi S.R."/>
            <person name="Johnson M."/>
            <person name="Gangashetty P."/>
            <person name="Hamidou F."/>
            <person name="Sanogo M.D."/>
            <person name="Zwaenepoel A."/>
            <person name="Wallace J."/>
            <person name="Van De Peer Y."/>
            <person name="Van Deynze A."/>
        </authorList>
    </citation>
    <scope>NUCLEOTIDE SEQUENCE</scope>
    <source>
        <tissue evidence="4">Leaves</tissue>
    </source>
</reference>
<dbReference type="InterPro" id="IPR011989">
    <property type="entry name" value="ARM-like"/>
</dbReference>
<dbReference type="InterPro" id="IPR001623">
    <property type="entry name" value="DnaJ_domain"/>
</dbReference>
<name>A0A835B0T2_9POAL</name>
<feature type="region of interest" description="Disordered" evidence="2">
    <location>
        <begin position="55"/>
        <end position="75"/>
    </location>
</feature>
<dbReference type="InterPro" id="IPR018253">
    <property type="entry name" value="DnaJ_domain_CS"/>
</dbReference>
<dbReference type="Proteomes" id="UP000636709">
    <property type="component" value="Unassembled WGS sequence"/>
</dbReference>
<feature type="region of interest" description="Disordered" evidence="2">
    <location>
        <begin position="1151"/>
        <end position="1221"/>
    </location>
</feature>
<dbReference type="InterPro" id="IPR016024">
    <property type="entry name" value="ARM-type_fold"/>
</dbReference>
<feature type="region of interest" description="Disordered" evidence="2">
    <location>
        <begin position="280"/>
        <end position="303"/>
    </location>
</feature>
<feature type="compositionally biased region" description="Polar residues" evidence="2">
    <location>
        <begin position="751"/>
        <end position="764"/>
    </location>
</feature>
<dbReference type="CDD" id="cd06257">
    <property type="entry name" value="DnaJ"/>
    <property type="match status" value="1"/>
</dbReference>
<comment type="caution">
    <text evidence="4">The sequence shown here is derived from an EMBL/GenBank/DDBJ whole genome shotgun (WGS) entry which is preliminary data.</text>
</comment>
<proteinExistence type="predicted"/>
<dbReference type="Pfam" id="PF25055">
    <property type="entry name" value="DUF7792"/>
    <property type="match status" value="1"/>
</dbReference>
<dbReference type="PRINTS" id="PR00625">
    <property type="entry name" value="JDOMAIN"/>
</dbReference>
<feature type="region of interest" description="Disordered" evidence="2">
    <location>
        <begin position="745"/>
        <end position="770"/>
    </location>
</feature>
<gene>
    <name evidence="4" type="ORF">HU200_044418</name>
</gene>
<dbReference type="Pfam" id="PF00226">
    <property type="entry name" value="DnaJ"/>
    <property type="match status" value="1"/>
</dbReference>
<dbReference type="InterPro" id="IPR056694">
    <property type="entry name" value="DUF7792"/>
</dbReference>
<evidence type="ECO:0000313" key="4">
    <source>
        <dbReference type="EMBL" id="KAF8683505.1"/>
    </source>
</evidence>
<dbReference type="Gene3D" id="1.25.10.10">
    <property type="entry name" value="Leucine-rich Repeat Variant"/>
    <property type="match status" value="2"/>
</dbReference>
<feature type="compositionally biased region" description="Pro residues" evidence="2">
    <location>
        <begin position="284"/>
        <end position="298"/>
    </location>
</feature>
<evidence type="ECO:0000259" key="3">
    <source>
        <dbReference type="PROSITE" id="PS50076"/>
    </source>
</evidence>
<keyword evidence="5" id="KW-1185">Reference proteome</keyword>
<evidence type="ECO:0000256" key="1">
    <source>
        <dbReference type="PROSITE-ProRule" id="PRU00259"/>
    </source>
</evidence>
<evidence type="ECO:0000313" key="5">
    <source>
        <dbReference type="Proteomes" id="UP000636709"/>
    </source>
</evidence>
<dbReference type="Pfam" id="PF00514">
    <property type="entry name" value="Arm"/>
    <property type="match status" value="1"/>
</dbReference>
<dbReference type="PANTHER" id="PTHR46168:SF4">
    <property type="entry name" value="ARMADILLO_BETA-CATENIN-LIKE REPEAT FAMILY PROTEIN, EXPRESSED"/>
    <property type="match status" value="1"/>
</dbReference>